<dbReference type="SUPFAM" id="SSF51679">
    <property type="entry name" value="Bacterial luciferase-like"/>
    <property type="match status" value="1"/>
</dbReference>
<evidence type="ECO:0000256" key="6">
    <source>
        <dbReference type="PIRSR" id="PIRSR000337-1"/>
    </source>
</evidence>
<dbReference type="GO" id="GO:0004497">
    <property type="term" value="F:monooxygenase activity"/>
    <property type="evidence" value="ECO:0007669"/>
    <property type="project" value="UniProtKB-KW"/>
</dbReference>
<evidence type="ECO:0000256" key="1">
    <source>
        <dbReference type="ARBA" id="ARBA00022630"/>
    </source>
</evidence>
<dbReference type="KEGG" id="cgy:CGLY_03630"/>
<feature type="binding site" evidence="6">
    <location>
        <position position="119"/>
    </location>
    <ligand>
        <name>FMN</name>
        <dbReference type="ChEBI" id="CHEBI:58210"/>
    </ligand>
</feature>
<proteinExistence type="inferred from homology"/>
<feature type="domain" description="Luciferase-like" evidence="7">
    <location>
        <begin position="43"/>
        <end position="406"/>
    </location>
</feature>
<evidence type="ECO:0000313" key="9">
    <source>
        <dbReference type="Proteomes" id="UP000023703"/>
    </source>
</evidence>
<dbReference type="InterPro" id="IPR036661">
    <property type="entry name" value="Luciferase-like_sf"/>
</dbReference>
<dbReference type="InterPro" id="IPR051260">
    <property type="entry name" value="Diverse_substr_monoxygenases"/>
</dbReference>
<keyword evidence="1 6" id="KW-0285">Flavoprotein</keyword>
<keyword evidence="4 8" id="KW-0503">Monooxygenase</keyword>
<dbReference type="Gene3D" id="3.20.20.30">
    <property type="entry name" value="Luciferase-like domain"/>
    <property type="match status" value="1"/>
</dbReference>
<dbReference type="InterPro" id="IPR016215">
    <property type="entry name" value="NTA_MOA"/>
</dbReference>
<dbReference type="InterPro" id="IPR011251">
    <property type="entry name" value="Luciferase-like_dom"/>
</dbReference>
<evidence type="ECO:0000259" key="7">
    <source>
        <dbReference type="Pfam" id="PF00296"/>
    </source>
</evidence>
<dbReference type="HOGENOM" id="CLU_022256_0_0_11"/>
<dbReference type="PANTHER" id="PTHR30011:SF16">
    <property type="entry name" value="C2H2 FINGER DOMAIN TRANSCRIPTION FACTOR (EUROFUNG)-RELATED"/>
    <property type="match status" value="1"/>
</dbReference>
<feature type="binding site" evidence="6">
    <location>
        <position position="248"/>
    </location>
    <ligand>
        <name>FMN</name>
        <dbReference type="ChEBI" id="CHEBI:58210"/>
    </ligand>
</feature>
<accession>X5DPG1</accession>
<feature type="binding site" evidence="6">
    <location>
        <position position="172"/>
    </location>
    <ligand>
        <name>FMN</name>
        <dbReference type="ChEBI" id="CHEBI:58210"/>
    </ligand>
</feature>
<dbReference type="EMBL" id="CP006842">
    <property type="protein sequence ID" value="AHW63174.1"/>
    <property type="molecule type" value="Genomic_DNA"/>
</dbReference>
<dbReference type="PANTHER" id="PTHR30011">
    <property type="entry name" value="ALKANESULFONATE MONOOXYGENASE-RELATED"/>
    <property type="match status" value="1"/>
</dbReference>
<dbReference type="Proteomes" id="UP000023703">
    <property type="component" value="Chromosome"/>
</dbReference>
<evidence type="ECO:0000256" key="3">
    <source>
        <dbReference type="ARBA" id="ARBA00023002"/>
    </source>
</evidence>
<comment type="similarity">
    <text evidence="5">Belongs to the NtaA/SnaA/DszA monooxygenase family.</text>
</comment>
<feature type="binding site" evidence="6">
    <location>
        <position position="176"/>
    </location>
    <ligand>
        <name>FMN</name>
        <dbReference type="ChEBI" id="CHEBI:58210"/>
    </ligand>
</feature>
<organism evidence="8 9">
    <name type="scientific">Corynebacterium glyciniphilum AJ 3170</name>
    <dbReference type="NCBI Taxonomy" id="1404245"/>
    <lineage>
        <taxon>Bacteria</taxon>
        <taxon>Bacillati</taxon>
        <taxon>Actinomycetota</taxon>
        <taxon>Actinomycetes</taxon>
        <taxon>Mycobacteriales</taxon>
        <taxon>Corynebacteriaceae</taxon>
        <taxon>Corynebacterium</taxon>
    </lineage>
</organism>
<keyword evidence="9" id="KW-1185">Reference proteome</keyword>
<sequence>MSSRGLHDADRSAGTPQRRIRFNAFDMSCVVHQSPGLWRHPDDQSHRYNDLGYWTSLARTLEDGLFDGIFLADVLGVYDLYGAAPEAALRSGVQIPVTDPLPLVSAMAAVTEHLGFGLTTGTAFEHPFPFARRITTLDHLTGGRLGWNVVTGYLPSAAENTQSRGQLDTFDHDARYDHADEYLDVLYKLWEGSWEHDAVRADPVSGVYTEPGKVHPINHRGDHYTVPGIHVSAPSPQRTPVIFQAGASDRGSTFAAAHAESVFVAAPTPQKLTDVVETLTQKLHDAGRARDDVVIYALITVITDSTDAKALAKAEDYRSYVDLEGSLTLMSGWMGVDFSEFDLDDPVTGIRSNAIQSAVAAFQSAAGEDRAEWTVRELAEFGGIGGLGPVVVGSGESVADQLEHWIDVTGIDGFNLAYAVTPGTFRDVIDHVVPVLQARGEYPTGHTAGTLRHRLFNRGDHVPDNHPAHAARARLNDIEGART</sequence>
<evidence type="ECO:0000256" key="4">
    <source>
        <dbReference type="ARBA" id="ARBA00023033"/>
    </source>
</evidence>
<dbReference type="PIRSF" id="PIRSF000337">
    <property type="entry name" value="NTA_MOA"/>
    <property type="match status" value="1"/>
</dbReference>
<keyword evidence="3" id="KW-0560">Oxidoreductase</keyword>
<dbReference type="NCBIfam" id="TIGR03860">
    <property type="entry name" value="FMN_nitrolo"/>
    <property type="match status" value="1"/>
</dbReference>
<dbReference type="AlphaFoldDB" id="X5DPG1"/>
<protein>
    <submittedName>
        <fullName evidence="8">Monooxygenase</fullName>
    </submittedName>
</protein>
<gene>
    <name evidence="8" type="ORF">CGLY_03630</name>
</gene>
<dbReference type="eggNOG" id="COG2141">
    <property type="taxonomic scope" value="Bacteria"/>
</dbReference>
<keyword evidence="2 6" id="KW-0288">FMN</keyword>
<evidence type="ECO:0000313" key="8">
    <source>
        <dbReference type="EMBL" id="AHW63174.1"/>
    </source>
</evidence>
<reference evidence="8 9" key="1">
    <citation type="journal article" date="2015" name="Int. J. Syst. Evol. Microbiol.">
        <title>Revisiting Corynebacterium glyciniphilum (ex Kubota et al., 1972) sp. nov., nom. rev., isolated from putrefied banana.</title>
        <authorList>
            <person name="Al-Dilaimi A."/>
            <person name="Bednarz H."/>
            <person name="Lomker A."/>
            <person name="Niehaus K."/>
            <person name="Kalinowski J."/>
            <person name="Ruckert C."/>
        </authorList>
    </citation>
    <scope>NUCLEOTIDE SEQUENCE [LARGE SCALE GENOMIC DNA]</scope>
    <source>
        <strain evidence="8">AJ 3170</strain>
    </source>
</reference>
<feature type="binding site" evidence="6">
    <location>
        <position position="73"/>
    </location>
    <ligand>
        <name>FMN</name>
        <dbReference type="ChEBI" id="CHEBI:58210"/>
    </ligand>
</feature>
<dbReference type="Pfam" id="PF00296">
    <property type="entry name" value="Bac_luciferase"/>
    <property type="match status" value="1"/>
</dbReference>
<evidence type="ECO:0000256" key="5">
    <source>
        <dbReference type="ARBA" id="ARBA00033748"/>
    </source>
</evidence>
<dbReference type="STRING" id="1404245.CGLY_03630"/>
<name>X5DPG1_9CORY</name>
<evidence type="ECO:0000256" key="2">
    <source>
        <dbReference type="ARBA" id="ARBA00022643"/>
    </source>
</evidence>
<dbReference type="RefSeq" id="WP_052539610.1">
    <property type="nucleotide sequence ID" value="NZ_CP006842.1"/>
</dbReference>
<dbReference type="GO" id="GO:0016705">
    <property type="term" value="F:oxidoreductase activity, acting on paired donors, with incorporation or reduction of molecular oxygen"/>
    <property type="evidence" value="ECO:0007669"/>
    <property type="project" value="InterPro"/>
</dbReference>